<accession>A0ABY7WJ78</accession>
<reference evidence="2 3" key="1">
    <citation type="submission" date="2023-02" db="EMBL/GenBank/DDBJ databases">
        <title>Genome sequence of Sphingobacterium sp. KACC 22765.</title>
        <authorList>
            <person name="Kim S."/>
            <person name="Heo J."/>
            <person name="Kwon S.-W."/>
        </authorList>
    </citation>
    <scope>NUCLEOTIDE SEQUENCE [LARGE SCALE GENOMIC DNA]</scope>
    <source>
        <strain evidence="2 3">KACC 22765</strain>
    </source>
</reference>
<keyword evidence="1" id="KW-0812">Transmembrane</keyword>
<keyword evidence="1" id="KW-0472">Membrane</keyword>
<gene>
    <name evidence="2" type="ORF">PQ465_04445</name>
</gene>
<sequence>MKNVQLTDFGPEDIEDFLVEVEASFGIQFVQNELLHVKTFGQLSDHIIGKIKRTNVQDCTGQQAFYKLRNAISRTREIDRSTIRPNLDLNNVFPRASRRQEINAIEKELGFKLSILRPRKWITAMLALLLVICFLALFLYWKIALLGIVLTLFGSWLATKFGKELEVGNLKQLTQKVTREHYLRCRRNTDSFNKLEIEKILIDWFADYFGLECDKLIREQRLP</sequence>
<organism evidence="2 3">
    <name type="scientific">Sphingobacterium oryzagri</name>
    <dbReference type="NCBI Taxonomy" id="3025669"/>
    <lineage>
        <taxon>Bacteria</taxon>
        <taxon>Pseudomonadati</taxon>
        <taxon>Bacteroidota</taxon>
        <taxon>Sphingobacteriia</taxon>
        <taxon>Sphingobacteriales</taxon>
        <taxon>Sphingobacteriaceae</taxon>
        <taxon>Sphingobacterium</taxon>
    </lineage>
</organism>
<evidence type="ECO:0000256" key="1">
    <source>
        <dbReference type="SAM" id="Phobius"/>
    </source>
</evidence>
<dbReference type="Proteomes" id="UP001221558">
    <property type="component" value="Chromosome"/>
</dbReference>
<evidence type="ECO:0000313" key="3">
    <source>
        <dbReference type="Proteomes" id="UP001221558"/>
    </source>
</evidence>
<keyword evidence="3" id="KW-1185">Reference proteome</keyword>
<feature type="transmembrane region" description="Helical" evidence="1">
    <location>
        <begin position="121"/>
        <end position="139"/>
    </location>
</feature>
<protein>
    <recommendedName>
        <fullName evidence="4">Acyl carrier protein</fullName>
    </recommendedName>
</protein>
<evidence type="ECO:0000313" key="2">
    <source>
        <dbReference type="EMBL" id="WDF69632.1"/>
    </source>
</evidence>
<keyword evidence="1" id="KW-1133">Transmembrane helix</keyword>
<evidence type="ECO:0008006" key="4">
    <source>
        <dbReference type="Google" id="ProtNLM"/>
    </source>
</evidence>
<name>A0ABY7WJ78_9SPHI</name>
<dbReference type="RefSeq" id="WP_274268345.1">
    <property type="nucleotide sequence ID" value="NZ_CP117880.1"/>
</dbReference>
<proteinExistence type="predicted"/>
<dbReference type="EMBL" id="CP117880">
    <property type="protein sequence ID" value="WDF69632.1"/>
    <property type="molecule type" value="Genomic_DNA"/>
</dbReference>